<evidence type="ECO:0000313" key="2">
    <source>
        <dbReference type="Proteomes" id="UP000290287"/>
    </source>
</evidence>
<accession>A0A4Q0YPT1</accession>
<protein>
    <submittedName>
        <fullName evidence="1">Uncharacterized protein</fullName>
    </submittedName>
</protein>
<gene>
    <name evidence="1" type="ORF">CS022_18520</name>
</gene>
<sequence>MLDINYLLTDIGGTLIKPLVVAGHSYGASAGSLLAIKNPDVKASINFSGLSSIDNVMQAVRAVAPDKDRVDMCTNQPGFLDALLSRAESDYFFKREDSSITNLGSEGLDVPILLVGGTKDENVPIENLRQIEDSRQGSDVVRTAVYKDCNHGSYLHLDETYNIVTSFMSAVVDGQPMPENVETQCPAPILY</sequence>
<comment type="caution">
    <text evidence="1">The sequence shown here is derived from an EMBL/GenBank/DDBJ whole genome shotgun (WGS) entry which is preliminary data.</text>
</comment>
<dbReference type="InterPro" id="IPR029058">
    <property type="entry name" value="AB_hydrolase_fold"/>
</dbReference>
<dbReference type="Proteomes" id="UP000290287">
    <property type="component" value="Unassembled WGS sequence"/>
</dbReference>
<reference evidence="1 2" key="1">
    <citation type="submission" date="2017-10" db="EMBL/GenBank/DDBJ databases">
        <title>Nyctiphanis sp. nov., isolated from the stomach of the euphausiid Nyctiphanes simplex (Hansen, 1911) in the Gulf of California.</title>
        <authorList>
            <person name="Gomez-Gil B."/>
            <person name="Aguilar-Mendez M."/>
            <person name="Lopez-Cortes A."/>
            <person name="Gomez-Gutierrez J."/>
            <person name="Roque A."/>
            <person name="Lang E."/>
            <person name="Gonzalez-Castillo A."/>
        </authorList>
    </citation>
    <scope>NUCLEOTIDE SEQUENCE [LARGE SCALE GENOMIC DNA]</scope>
    <source>
        <strain evidence="1 2">CAIM 600</strain>
    </source>
</reference>
<dbReference type="Gene3D" id="3.40.50.1820">
    <property type="entry name" value="alpha/beta hydrolase"/>
    <property type="match status" value="1"/>
</dbReference>
<name>A0A4Q0YPT1_9GAMM</name>
<dbReference type="RefSeq" id="WP_129123485.1">
    <property type="nucleotide sequence ID" value="NZ_PEIB01000028.1"/>
</dbReference>
<evidence type="ECO:0000313" key="1">
    <source>
        <dbReference type="EMBL" id="RXJ71994.1"/>
    </source>
</evidence>
<dbReference type="OrthoDB" id="9793083at2"/>
<dbReference type="SUPFAM" id="SSF53474">
    <property type="entry name" value="alpha/beta-Hydrolases"/>
    <property type="match status" value="1"/>
</dbReference>
<organism evidence="1 2">
    <name type="scientific">Veronia nyctiphanis</name>
    <dbReference type="NCBI Taxonomy" id="1278244"/>
    <lineage>
        <taxon>Bacteria</taxon>
        <taxon>Pseudomonadati</taxon>
        <taxon>Pseudomonadota</taxon>
        <taxon>Gammaproteobacteria</taxon>
        <taxon>Vibrionales</taxon>
        <taxon>Vibrionaceae</taxon>
        <taxon>Veronia</taxon>
    </lineage>
</organism>
<dbReference type="EMBL" id="PEIB01000028">
    <property type="protein sequence ID" value="RXJ71994.1"/>
    <property type="molecule type" value="Genomic_DNA"/>
</dbReference>
<keyword evidence="2" id="KW-1185">Reference proteome</keyword>
<proteinExistence type="predicted"/>
<dbReference type="AlphaFoldDB" id="A0A4Q0YPT1"/>